<gene>
    <name evidence="3" type="ORF">SAMN04487967_0688</name>
</gene>
<dbReference type="PANTHER" id="PTHR43319:SF3">
    <property type="entry name" value="BETA-LACTAMASE-RELATED DOMAIN-CONTAINING PROTEIN"/>
    <property type="match status" value="1"/>
</dbReference>
<dbReference type="InterPro" id="IPR052907">
    <property type="entry name" value="Beta-lactamase/esterase"/>
</dbReference>
<dbReference type="PROSITE" id="PS51257">
    <property type="entry name" value="PROKAR_LIPOPROTEIN"/>
    <property type="match status" value="1"/>
</dbReference>
<evidence type="ECO:0000259" key="2">
    <source>
        <dbReference type="Pfam" id="PF00144"/>
    </source>
</evidence>
<accession>A0A1H6FR02</accession>
<dbReference type="Proteomes" id="UP000199112">
    <property type="component" value="Unassembled WGS sequence"/>
</dbReference>
<keyword evidence="4" id="KW-1185">Reference proteome</keyword>
<evidence type="ECO:0000313" key="3">
    <source>
        <dbReference type="EMBL" id="SEH12174.1"/>
    </source>
</evidence>
<dbReference type="Pfam" id="PF00144">
    <property type="entry name" value="Beta-lactamase"/>
    <property type="match status" value="1"/>
</dbReference>
<name>A0A1H6FR02_9EURY</name>
<feature type="region of interest" description="Disordered" evidence="1">
    <location>
        <begin position="23"/>
        <end position="51"/>
    </location>
</feature>
<evidence type="ECO:0000313" key="4">
    <source>
        <dbReference type="Proteomes" id="UP000199112"/>
    </source>
</evidence>
<feature type="compositionally biased region" description="Basic and acidic residues" evidence="1">
    <location>
        <begin position="33"/>
        <end position="48"/>
    </location>
</feature>
<dbReference type="Gene3D" id="3.40.710.10">
    <property type="entry name" value="DD-peptidase/beta-lactamase superfamily"/>
    <property type="match status" value="1"/>
</dbReference>
<dbReference type="InterPro" id="IPR001466">
    <property type="entry name" value="Beta-lactam-related"/>
</dbReference>
<reference evidence="4" key="1">
    <citation type="submission" date="2016-10" db="EMBL/GenBank/DDBJ databases">
        <authorList>
            <person name="Varghese N."/>
            <person name="Submissions S."/>
        </authorList>
    </citation>
    <scope>NUCLEOTIDE SEQUENCE [LARGE SCALE GENOMIC DNA]</scope>
    <source>
        <strain evidence="4">CGMCC 1.8981</strain>
    </source>
</reference>
<dbReference type="PANTHER" id="PTHR43319">
    <property type="entry name" value="BETA-LACTAMASE-RELATED"/>
    <property type="match status" value="1"/>
</dbReference>
<organism evidence="3 4">
    <name type="scientific">Natronorubrum sediminis</name>
    <dbReference type="NCBI Taxonomy" id="640943"/>
    <lineage>
        <taxon>Archaea</taxon>
        <taxon>Methanobacteriati</taxon>
        <taxon>Methanobacteriota</taxon>
        <taxon>Stenosarchaea group</taxon>
        <taxon>Halobacteria</taxon>
        <taxon>Halobacteriales</taxon>
        <taxon>Natrialbaceae</taxon>
        <taxon>Natronorubrum</taxon>
    </lineage>
</organism>
<evidence type="ECO:0000256" key="1">
    <source>
        <dbReference type="SAM" id="MobiDB-lite"/>
    </source>
</evidence>
<dbReference type="EMBL" id="FNWL01000001">
    <property type="protein sequence ID" value="SEH12174.1"/>
    <property type="molecule type" value="Genomic_DNA"/>
</dbReference>
<dbReference type="AlphaFoldDB" id="A0A1H6FR02"/>
<dbReference type="SUPFAM" id="SSF56601">
    <property type="entry name" value="beta-lactamase/transpeptidase-like"/>
    <property type="match status" value="1"/>
</dbReference>
<proteinExistence type="predicted"/>
<feature type="domain" description="Beta-lactamase-related" evidence="2">
    <location>
        <begin position="72"/>
        <end position="395"/>
    </location>
</feature>
<dbReference type="InterPro" id="IPR012338">
    <property type="entry name" value="Beta-lactam/transpept-like"/>
</dbReference>
<protein>
    <submittedName>
        <fullName evidence="3">CubicO group peptidase, beta-lactamase class C family</fullName>
    </submittedName>
</protein>
<sequence>MNRRRYLTGLGAVTLGSVLAGCSASQSEDDGDAENRTDTDNDGEKHGDSSVVPEGIERIEETFYRQLEHEIHHGAQLAVYKEGELVVDLAGGVTGPEGGETERDTRHILFSTTKPYTAGCVHRLVDRSDVAYDDAVVDHWPAFADGDSGKEEITIRQVLTHQSGLPAIPSIDDDYSVWNEPDEKERRVEQAELIHPPGAAVQYHLLSYGWILGGLVRQVTGKRLDQFAKAELFAPLGMDDTSIGLGKDEDTAVATLVGFDPYDQIEDPSEEDAAYNAEVAASFNSEQVQSGVVGGANGIGTARDLARFYQCLLADGEDVFSADIVDEWTSVQVEEADEDGGYSRWGLGVSFGGAPMDSYGVTAPQTTYGHGGLGSIISWADPVHDLAFAYVTNGIRDGYEHGERASTMADTVRHELW</sequence>
<dbReference type="RefSeq" id="WP_245726657.1">
    <property type="nucleotide sequence ID" value="NZ_FNWL01000001.1"/>
</dbReference>